<keyword evidence="2" id="KW-0378">Hydrolase</keyword>
<comment type="catalytic activity">
    <reaction evidence="8">
        <text>ATP + H2O = ADP + phosphate + H(+)</text>
        <dbReference type="Rhea" id="RHEA:13065"/>
        <dbReference type="ChEBI" id="CHEBI:15377"/>
        <dbReference type="ChEBI" id="CHEBI:15378"/>
        <dbReference type="ChEBI" id="CHEBI:30616"/>
        <dbReference type="ChEBI" id="CHEBI:43474"/>
        <dbReference type="ChEBI" id="CHEBI:456216"/>
        <dbReference type="EC" id="5.6.2.4"/>
    </reaction>
</comment>
<dbReference type="PANTHER" id="PTHR11070">
    <property type="entry name" value="UVRD / RECB / PCRA DNA HELICASE FAMILY MEMBER"/>
    <property type="match status" value="1"/>
</dbReference>
<keyword evidence="3" id="KW-0347">Helicase</keyword>
<dbReference type="AlphaFoldDB" id="A0A8W8HLF9"/>
<dbReference type="InterPro" id="IPR027417">
    <property type="entry name" value="P-loop_NTPase"/>
</dbReference>
<evidence type="ECO:0000259" key="10">
    <source>
        <dbReference type="Pfam" id="PF13361"/>
    </source>
</evidence>
<dbReference type="GO" id="GO:0000724">
    <property type="term" value="P:double-strand break repair via homologous recombination"/>
    <property type="evidence" value="ECO:0007669"/>
    <property type="project" value="TreeGrafter"/>
</dbReference>
<sequence>MHYRLFYALYLFENSSVAHYGDFKAVTKGGQQSITIYRYYKTSDNRSDTVVKLTHEQLRIVNHNVQGGEAIKIIAFAGTGKTTTLVRYTQMRPSMKFLLVVYNRSVCDFAKTKFPKNVECQTGHSLAFKSVGKKFKDAKKLRELSVFAITQLLPSRKGDNLFIRTKLVQDTLKVFFSSADRTISLDHTPTQRMNDNGLRVYIEVNKRQGYVKDAEFLWEKMKDLRNPNVPMTHDGYLKLYQLYRPRLSNYDCILIDEAQDLTPAISDLLLSQPQAKILVGDPHQQIYSFRGAVNALQQIRASFIFYLTQSFRFGPEIAQVAAYCIEELKHEKKTLVGNGNSGCVYGETSGQIAVLCRCNFTVFSEAVKKCCYAGETNIRVAFVGGTDGFGFPMLQDLYTLMLSPEERIKQKRVIENKLVKKFNSFAEFEQFALKTNDMELLGKIKIVKTYHHNLPVSIHKILARTVKDLNTADMIFSTVHKAKGLEFNTVKLTDDFNVGLDFVTGLSRPVPISADEFNLLYVAVTRAKRSLLMTPTLVNLMKRAGEKYEFPVLSSQLVTSGVVMKCKETDEGFTPFALTLQKKRIVTSDGVVIEGGVYGPKILVENSHHFRELLGDPDHKHTQAEDFPDEEREIEIIIDLGV</sequence>
<organism evidence="11 12">
    <name type="scientific">Magallana gigas</name>
    <name type="common">Pacific oyster</name>
    <name type="synonym">Crassostrea gigas</name>
    <dbReference type="NCBI Taxonomy" id="29159"/>
    <lineage>
        <taxon>Eukaryota</taxon>
        <taxon>Metazoa</taxon>
        <taxon>Spiralia</taxon>
        <taxon>Lophotrochozoa</taxon>
        <taxon>Mollusca</taxon>
        <taxon>Bivalvia</taxon>
        <taxon>Autobranchia</taxon>
        <taxon>Pteriomorphia</taxon>
        <taxon>Ostreida</taxon>
        <taxon>Ostreoidea</taxon>
        <taxon>Ostreidae</taxon>
        <taxon>Magallana</taxon>
    </lineage>
</organism>
<dbReference type="GO" id="GO:0043138">
    <property type="term" value="F:3'-5' DNA helicase activity"/>
    <property type="evidence" value="ECO:0007669"/>
    <property type="project" value="UniProtKB-EC"/>
</dbReference>
<evidence type="ECO:0000256" key="5">
    <source>
        <dbReference type="ARBA" id="ARBA00023235"/>
    </source>
</evidence>
<dbReference type="GO" id="GO:0003677">
    <property type="term" value="F:DNA binding"/>
    <property type="evidence" value="ECO:0007669"/>
    <property type="project" value="InterPro"/>
</dbReference>
<dbReference type="GO" id="GO:0005524">
    <property type="term" value="F:ATP binding"/>
    <property type="evidence" value="ECO:0007669"/>
    <property type="project" value="UniProtKB-KW"/>
</dbReference>
<dbReference type="PANTHER" id="PTHR11070:SF30">
    <property type="entry name" value="F-BOX DNA HELICASE 1"/>
    <property type="match status" value="1"/>
</dbReference>
<dbReference type="InterPro" id="IPR000212">
    <property type="entry name" value="DNA_helicase_UvrD/REP"/>
</dbReference>
<evidence type="ECO:0000313" key="11">
    <source>
        <dbReference type="EnsemblMetazoa" id="G10142.1:cds"/>
    </source>
</evidence>
<name>A0A8W8HLF9_MAGGI</name>
<dbReference type="EnsemblMetazoa" id="G10142.1">
    <property type="protein sequence ID" value="G10142.1:cds"/>
    <property type="gene ID" value="G10142"/>
</dbReference>
<evidence type="ECO:0000256" key="4">
    <source>
        <dbReference type="ARBA" id="ARBA00022840"/>
    </source>
</evidence>
<feature type="domain" description="UvrD-like helicase ATP-binding" evidence="9">
    <location>
        <begin position="243"/>
        <end position="294"/>
    </location>
</feature>
<dbReference type="GO" id="GO:0031297">
    <property type="term" value="P:replication fork processing"/>
    <property type="evidence" value="ECO:0007669"/>
    <property type="project" value="TreeGrafter"/>
</dbReference>
<keyword evidence="5" id="KW-0413">Isomerase</keyword>
<dbReference type="Gene3D" id="3.40.50.300">
    <property type="entry name" value="P-loop containing nucleotide triphosphate hydrolases"/>
    <property type="match status" value="2"/>
</dbReference>
<dbReference type="GO" id="GO:0005634">
    <property type="term" value="C:nucleus"/>
    <property type="evidence" value="ECO:0007669"/>
    <property type="project" value="TreeGrafter"/>
</dbReference>
<reference evidence="11" key="1">
    <citation type="submission" date="2022-08" db="UniProtKB">
        <authorList>
            <consortium name="EnsemblMetazoa"/>
        </authorList>
    </citation>
    <scope>IDENTIFICATION</scope>
    <source>
        <strain evidence="11">05x7-T-G4-1.051#20</strain>
    </source>
</reference>
<comment type="catalytic activity">
    <reaction evidence="6">
        <text>Couples ATP hydrolysis with the unwinding of duplex DNA by translocating in the 3'-5' direction.</text>
        <dbReference type="EC" id="5.6.2.4"/>
    </reaction>
</comment>
<evidence type="ECO:0000256" key="7">
    <source>
        <dbReference type="ARBA" id="ARBA00034808"/>
    </source>
</evidence>
<proteinExistence type="predicted"/>
<dbReference type="Pfam" id="PF13361">
    <property type="entry name" value="UvrD_C"/>
    <property type="match status" value="1"/>
</dbReference>
<protein>
    <recommendedName>
        <fullName evidence="7">DNA 3'-5' helicase</fullName>
        <ecNumber evidence="7">5.6.2.4</ecNumber>
    </recommendedName>
</protein>
<evidence type="ECO:0000256" key="1">
    <source>
        <dbReference type="ARBA" id="ARBA00022741"/>
    </source>
</evidence>
<evidence type="ECO:0000259" key="9">
    <source>
        <dbReference type="Pfam" id="PF00580"/>
    </source>
</evidence>
<dbReference type="EC" id="5.6.2.4" evidence="7"/>
<evidence type="ECO:0000256" key="2">
    <source>
        <dbReference type="ARBA" id="ARBA00022801"/>
    </source>
</evidence>
<evidence type="ECO:0000256" key="8">
    <source>
        <dbReference type="ARBA" id="ARBA00048988"/>
    </source>
</evidence>
<dbReference type="Pfam" id="PF00580">
    <property type="entry name" value="UvrD-helicase"/>
    <property type="match status" value="1"/>
</dbReference>
<keyword evidence="4" id="KW-0067">ATP-binding</keyword>
<dbReference type="GO" id="GO:0016787">
    <property type="term" value="F:hydrolase activity"/>
    <property type="evidence" value="ECO:0007669"/>
    <property type="project" value="UniProtKB-KW"/>
</dbReference>
<dbReference type="InterPro" id="IPR014017">
    <property type="entry name" value="DNA_helicase_UvrD-like_C"/>
</dbReference>
<accession>A0A8W8HLF9</accession>
<keyword evidence="1" id="KW-0547">Nucleotide-binding</keyword>
<evidence type="ECO:0000256" key="6">
    <source>
        <dbReference type="ARBA" id="ARBA00034617"/>
    </source>
</evidence>
<dbReference type="Proteomes" id="UP000005408">
    <property type="component" value="Unassembled WGS sequence"/>
</dbReference>
<keyword evidence="12" id="KW-1185">Reference proteome</keyword>
<dbReference type="InterPro" id="IPR014016">
    <property type="entry name" value="UvrD-like_ATP-bd"/>
</dbReference>
<evidence type="ECO:0000256" key="3">
    <source>
        <dbReference type="ARBA" id="ARBA00022806"/>
    </source>
</evidence>
<evidence type="ECO:0000313" key="12">
    <source>
        <dbReference type="Proteomes" id="UP000005408"/>
    </source>
</evidence>
<dbReference type="SUPFAM" id="SSF52540">
    <property type="entry name" value="P-loop containing nucleoside triphosphate hydrolases"/>
    <property type="match status" value="1"/>
</dbReference>
<feature type="domain" description="UvrD-like helicase C-terminal" evidence="10">
    <location>
        <begin position="409"/>
        <end position="534"/>
    </location>
</feature>